<reference evidence="2" key="2">
    <citation type="journal article" date="2021" name="Microbiome">
        <title>Successional dynamics and alternative stable states in a saline activated sludge microbial community over 9 years.</title>
        <authorList>
            <person name="Wang Y."/>
            <person name="Ye J."/>
            <person name="Ju F."/>
            <person name="Liu L."/>
            <person name="Boyd J.A."/>
            <person name="Deng Y."/>
            <person name="Parks D.H."/>
            <person name="Jiang X."/>
            <person name="Yin X."/>
            <person name="Woodcroft B.J."/>
            <person name="Tyson G.W."/>
            <person name="Hugenholtz P."/>
            <person name="Polz M.F."/>
            <person name="Zhang T."/>
        </authorList>
    </citation>
    <scope>NUCLEOTIDE SEQUENCE</scope>
    <source>
        <strain evidence="2">HKST-UBA09</strain>
    </source>
</reference>
<dbReference type="Proteomes" id="UP000714915">
    <property type="component" value="Unassembled WGS sequence"/>
</dbReference>
<sequence length="309" mass="34997">MFLKSSKTKVGILMSLLLLFSIIIATSLDARKNVGILDIYILDVGQGDSMLIKTPNNYWIVIDTGRDEKAATEISNIMPLLNNNLGFLLITHPDFDHYGGADEILNLYDAKYIFLKEDKNESDAYDTLNQLIQDKNIIEAELNSENDFIFDNLKFNIIWPESNALHSDADQPIKDFYTEEKNDESISLELIYKDFNLLTMGDLSKNYELKAITDLQSRDVDALKLSHHGSKTSTSEELLDNIKPKFGLISVGHNNSYGHPSTETLSIIDGYGLTVYRTDLLGTVHIQTNGSTFLRLQSKLDKKWVEYNL</sequence>
<dbReference type="AlphaFoldDB" id="A0A955RLU1"/>
<dbReference type="Gene3D" id="3.60.15.10">
    <property type="entry name" value="Ribonuclease Z/Hydroxyacylglutathione hydrolase-like"/>
    <property type="match status" value="1"/>
</dbReference>
<organism evidence="2 3">
    <name type="scientific">Candidatus Dojkabacteria bacterium</name>
    <dbReference type="NCBI Taxonomy" id="2099670"/>
    <lineage>
        <taxon>Bacteria</taxon>
        <taxon>Candidatus Dojkabacteria</taxon>
    </lineage>
</organism>
<accession>A0A955RLU1</accession>
<dbReference type="EMBL" id="JAGQLF010000045">
    <property type="protein sequence ID" value="MCA9387085.1"/>
    <property type="molecule type" value="Genomic_DNA"/>
</dbReference>
<evidence type="ECO:0000313" key="2">
    <source>
        <dbReference type="EMBL" id="MCA9387085.1"/>
    </source>
</evidence>
<protein>
    <submittedName>
        <fullName evidence="2">MBL fold metallo-hydrolase</fullName>
    </submittedName>
</protein>
<feature type="domain" description="Metallo-beta-lactamase" evidence="1">
    <location>
        <begin position="46"/>
        <end position="253"/>
    </location>
</feature>
<dbReference type="InterPro" id="IPR036866">
    <property type="entry name" value="RibonucZ/Hydroxyglut_hydro"/>
</dbReference>
<reference evidence="2" key="1">
    <citation type="submission" date="2020-04" db="EMBL/GenBank/DDBJ databases">
        <authorList>
            <person name="Zhang T."/>
        </authorList>
    </citation>
    <scope>NUCLEOTIDE SEQUENCE</scope>
    <source>
        <strain evidence="2">HKST-UBA09</strain>
    </source>
</reference>
<dbReference type="Pfam" id="PF00753">
    <property type="entry name" value="Lactamase_B"/>
    <property type="match status" value="1"/>
</dbReference>
<comment type="caution">
    <text evidence="2">The sequence shown here is derived from an EMBL/GenBank/DDBJ whole genome shotgun (WGS) entry which is preliminary data.</text>
</comment>
<gene>
    <name evidence="2" type="ORF">KC669_03560</name>
</gene>
<dbReference type="SUPFAM" id="SSF56281">
    <property type="entry name" value="Metallo-hydrolase/oxidoreductase"/>
    <property type="match status" value="1"/>
</dbReference>
<dbReference type="PANTHER" id="PTHR30619">
    <property type="entry name" value="DNA INTERNALIZATION/COMPETENCE PROTEIN COMEC/REC2"/>
    <property type="match status" value="1"/>
</dbReference>
<dbReference type="InterPro" id="IPR052159">
    <property type="entry name" value="Competence_DNA_uptake"/>
</dbReference>
<name>A0A955RLU1_9BACT</name>
<proteinExistence type="predicted"/>
<evidence type="ECO:0000313" key="3">
    <source>
        <dbReference type="Proteomes" id="UP000714915"/>
    </source>
</evidence>
<dbReference type="InterPro" id="IPR001279">
    <property type="entry name" value="Metallo-B-lactamas"/>
</dbReference>
<evidence type="ECO:0000259" key="1">
    <source>
        <dbReference type="SMART" id="SM00849"/>
    </source>
</evidence>
<dbReference type="PANTHER" id="PTHR30619:SF1">
    <property type="entry name" value="RECOMBINATION PROTEIN 2"/>
    <property type="match status" value="1"/>
</dbReference>
<dbReference type="SMART" id="SM00849">
    <property type="entry name" value="Lactamase_B"/>
    <property type="match status" value="1"/>
</dbReference>